<evidence type="ECO:0000256" key="3">
    <source>
        <dbReference type="ARBA" id="ARBA00023125"/>
    </source>
</evidence>
<dbReference type="AlphaFoldDB" id="W9RZ15"/>
<evidence type="ECO:0000256" key="6">
    <source>
        <dbReference type="SAM" id="MobiDB-lite"/>
    </source>
</evidence>
<comment type="subcellular location">
    <subcellularLocation>
        <location evidence="1">Nucleus</location>
    </subcellularLocation>
</comment>
<protein>
    <recommendedName>
        <fullName evidence="9">TF-B3 domain-containing protein</fullName>
    </recommendedName>
</protein>
<keyword evidence="2" id="KW-0805">Transcription regulation</keyword>
<keyword evidence="3" id="KW-0238">DNA-binding</keyword>
<dbReference type="SUPFAM" id="SSF101936">
    <property type="entry name" value="DNA-binding pseudobarrel domain"/>
    <property type="match status" value="1"/>
</dbReference>
<evidence type="ECO:0000313" key="8">
    <source>
        <dbReference type="Proteomes" id="UP000030645"/>
    </source>
</evidence>
<organism evidence="7 8">
    <name type="scientific">Morus notabilis</name>
    <dbReference type="NCBI Taxonomy" id="981085"/>
    <lineage>
        <taxon>Eukaryota</taxon>
        <taxon>Viridiplantae</taxon>
        <taxon>Streptophyta</taxon>
        <taxon>Embryophyta</taxon>
        <taxon>Tracheophyta</taxon>
        <taxon>Spermatophyta</taxon>
        <taxon>Magnoliopsida</taxon>
        <taxon>eudicotyledons</taxon>
        <taxon>Gunneridae</taxon>
        <taxon>Pentapetalae</taxon>
        <taxon>rosids</taxon>
        <taxon>fabids</taxon>
        <taxon>Rosales</taxon>
        <taxon>Moraceae</taxon>
        <taxon>Moreae</taxon>
        <taxon>Morus</taxon>
    </lineage>
</organism>
<evidence type="ECO:0000256" key="4">
    <source>
        <dbReference type="ARBA" id="ARBA00023163"/>
    </source>
</evidence>
<accession>W9RZ15</accession>
<name>W9RZ15_9ROSA</name>
<evidence type="ECO:0000256" key="1">
    <source>
        <dbReference type="ARBA" id="ARBA00004123"/>
    </source>
</evidence>
<dbReference type="GO" id="GO:0005634">
    <property type="term" value="C:nucleus"/>
    <property type="evidence" value="ECO:0007669"/>
    <property type="project" value="UniProtKB-SubCell"/>
</dbReference>
<keyword evidence="8" id="KW-1185">Reference proteome</keyword>
<dbReference type="InterPro" id="IPR015300">
    <property type="entry name" value="DNA-bd_pseudobarrel_sf"/>
</dbReference>
<dbReference type="Proteomes" id="UP000030645">
    <property type="component" value="Unassembled WGS sequence"/>
</dbReference>
<dbReference type="EMBL" id="KE344782">
    <property type="protein sequence ID" value="EXB78976.1"/>
    <property type="molecule type" value="Genomic_DNA"/>
</dbReference>
<keyword evidence="5" id="KW-0539">Nucleus</keyword>
<gene>
    <name evidence="7" type="ORF">L484_001281</name>
</gene>
<dbReference type="GO" id="GO:0003677">
    <property type="term" value="F:DNA binding"/>
    <property type="evidence" value="ECO:0007669"/>
    <property type="project" value="UniProtKB-KW"/>
</dbReference>
<evidence type="ECO:0000256" key="2">
    <source>
        <dbReference type="ARBA" id="ARBA00023015"/>
    </source>
</evidence>
<evidence type="ECO:0000256" key="5">
    <source>
        <dbReference type="ARBA" id="ARBA00023242"/>
    </source>
</evidence>
<dbReference type="CDD" id="cd10017">
    <property type="entry name" value="B3_DNA"/>
    <property type="match status" value="1"/>
</dbReference>
<feature type="region of interest" description="Disordered" evidence="6">
    <location>
        <begin position="189"/>
        <end position="215"/>
    </location>
</feature>
<dbReference type="InterPro" id="IPR003340">
    <property type="entry name" value="B3_DNA-bd"/>
</dbReference>
<reference evidence="8" key="1">
    <citation type="submission" date="2013-01" db="EMBL/GenBank/DDBJ databases">
        <title>Draft Genome Sequence of a Mulberry Tree, Morus notabilis C.K. Schneid.</title>
        <authorList>
            <person name="He N."/>
            <person name="Zhao S."/>
        </authorList>
    </citation>
    <scope>NUCLEOTIDE SEQUENCE</scope>
</reference>
<evidence type="ECO:0008006" key="9">
    <source>
        <dbReference type="Google" id="ProtNLM"/>
    </source>
</evidence>
<sequence length="327" mass="36448">MPFCEAIETARSAALAYAKFQKTVSHVDLIETFMAVPNEWLGTLLPNLGPNTIEPIQVMDERINKMYTFLLRKRPVLIKDDQPYSLKPVFESQAWIEFVRENGLRSGDTLYFWKEGGRSDENVIRVQDNAEQNAQHPASAEANKKAICPKCVKISAYSLSPFPLSPSLFHPKTLHSRCPPLCRTIADHRMPPHASGSGAQPPKTAGAKTPPPYSPPAARKCGENLKCCSLSRSIPLPSSHLFTGELHRCVALAEENKAHPTSSLIVARNFPFRRHVLHRFLTFPGEQCHLEKPSSETSSSRRGLRSGVHLRSHLPTGCWSTGVDRRV</sequence>
<proteinExistence type="predicted"/>
<keyword evidence="4" id="KW-0804">Transcription</keyword>
<dbReference type="Gene3D" id="2.40.330.10">
    <property type="entry name" value="DNA-binding pseudobarrel domain"/>
    <property type="match status" value="1"/>
</dbReference>
<evidence type="ECO:0000313" key="7">
    <source>
        <dbReference type="EMBL" id="EXB78976.1"/>
    </source>
</evidence>